<feature type="compositionally biased region" description="Low complexity" evidence="1">
    <location>
        <begin position="994"/>
        <end position="1003"/>
    </location>
</feature>
<feature type="region of interest" description="Disordered" evidence="1">
    <location>
        <begin position="527"/>
        <end position="546"/>
    </location>
</feature>
<evidence type="ECO:0000313" key="3">
    <source>
        <dbReference type="Proteomes" id="UP000078113"/>
    </source>
</evidence>
<feature type="region of interest" description="Disordered" evidence="1">
    <location>
        <begin position="1199"/>
        <end position="1246"/>
    </location>
</feature>
<protein>
    <submittedName>
        <fullName evidence="2">Uncharacterized protein</fullName>
    </submittedName>
</protein>
<feature type="compositionally biased region" description="Low complexity" evidence="1">
    <location>
        <begin position="1327"/>
        <end position="1338"/>
    </location>
</feature>
<dbReference type="Proteomes" id="UP000078113">
    <property type="component" value="Unassembled WGS sequence"/>
</dbReference>
<dbReference type="InterPro" id="IPR032675">
    <property type="entry name" value="LRR_dom_sf"/>
</dbReference>
<feature type="region of interest" description="Disordered" evidence="1">
    <location>
        <begin position="1286"/>
        <end position="1312"/>
    </location>
</feature>
<feature type="compositionally biased region" description="Gly residues" evidence="1">
    <location>
        <begin position="1364"/>
        <end position="1375"/>
    </location>
</feature>
<feature type="compositionally biased region" description="Low complexity" evidence="1">
    <location>
        <begin position="1302"/>
        <end position="1312"/>
    </location>
</feature>
<feature type="compositionally biased region" description="Low complexity" evidence="1">
    <location>
        <begin position="25"/>
        <end position="37"/>
    </location>
</feature>
<feature type="compositionally biased region" description="Polar residues" evidence="1">
    <location>
        <begin position="532"/>
        <end position="542"/>
    </location>
</feature>
<feature type="region of interest" description="Disordered" evidence="1">
    <location>
        <begin position="422"/>
        <end position="483"/>
    </location>
</feature>
<organism evidence="2 3">
    <name type="scientific">Tilletia walkeri</name>
    <dbReference type="NCBI Taxonomy" id="117179"/>
    <lineage>
        <taxon>Eukaryota</taxon>
        <taxon>Fungi</taxon>
        <taxon>Dikarya</taxon>
        <taxon>Basidiomycota</taxon>
        <taxon>Ustilaginomycotina</taxon>
        <taxon>Exobasidiomycetes</taxon>
        <taxon>Tilletiales</taxon>
        <taxon>Tilletiaceae</taxon>
        <taxon>Tilletia</taxon>
    </lineage>
</organism>
<gene>
    <name evidence="2" type="ORF">A4X09_0g6185</name>
</gene>
<accession>A0A8X7T2K8</accession>
<feature type="compositionally biased region" description="Low complexity" evidence="1">
    <location>
        <begin position="1147"/>
        <end position="1163"/>
    </location>
</feature>
<reference evidence="2" key="2">
    <citation type="journal article" date="2019" name="IMA Fungus">
        <title>Genome sequencing and comparison of five Tilletia species to identify candidate genes for the detection of regulated species infecting wheat.</title>
        <authorList>
            <person name="Nguyen H.D.T."/>
            <person name="Sultana T."/>
            <person name="Kesanakurti P."/>
            <person name="Hambleton S."/>
        </authorList>
    </citation>
    <scope>NUCLEOTIDE SEQUENCE</scope>
    <source>
        <strain evidence="2">DAOMC 236422</strain>
    </source>
</reference>
<evidence type="ECO:0000313" key="2">
    <source>
        <dbReference type="EMBL" id="KAE8266159.1"/>
    </source>
</evidence>
<feature type="compositionally biased region" description="Polar residues" evidence="1">
    <location>
        <begin position="295"/>
        <end position="304"/>
    </location>
</feature>
<comment type="caution">
    <text evidence="2">The sequence shown here is derived from an EMBL/GenBank/DDBJ whole genome shotgun (WGS) entry which is preliminary data.</text>
</comment>
<keyword evidence="3" id="KW-1185">Reference proteome</keyword>
<feature type="compositionally biased region" description="Polar residues" evidence="1">
    <location>
        <begin position="1402"/>
        <end position="1421"/>
    </location>
</feature>
<feature type="region of interest" description="Disordered" evidence="1">
    <location>
        <begin position="950"/>
        <end position="1013"/>
    </location>
</feature>
<feature type="region of interest" description="Disordered" evidence="1">
    <location>
        <begin position="1127"/>
        <end position="1187"/>
    </location>
</feature>
<evidence type="ECO:0000256" key="1">
    <source>
        <dbReference type="SAM" id="MobiDB-lite"/>
    </source>
</evidence>
<feature type="region of interest" description="Disordered" evidence="1">
    <location>
        <begin position="901"/>
        <end position="931"/>
    </location>
</feature>
<proteinExistence type="predicted"/>
<dbReference type="SUPFAM" id="SSF52047">
    <property type="entry name" value="RNI-like"/>
    <property type="match status" value="1"/>
</dbReference>
<feature type="region of interest" description="Disordered" evidence="1">
    <location>
        <begin position="1"/>
        <end position="74"/>
    </location>
</feature>
<name>A0A8X7T2K8_9BASI</name>
<feature type="compositionally biased region" description="Basic and acidic residues" evidence="1">
    <location>
        <begin position="1232"/>
        <end position="1241"/>
    </location>
</feature>
<feature type="region of interest" description="Disordered" evidence="1">
    <location>
        <begin position="1327"/>
        <end position="1468"/>
    </location>
</feature>
<dbReference type="Gene3D" id="3.80.10.10">
    <property type="entry name" value="Ribonuclease Inhibitor"/>
    <property type="match status" value="2"/>
</dbReference>
<feature type="compositionally biased region" description="Basic residues" evidence="1">
    <location>
        <begin position="439"/>
        <end position="448"/>
    </location>
</feature>
<sequence>MSSSDNHLHRPRLMRAPHTSPPLPATTSLLLSRGSTSWDIEDDTDENRLSPSSLDNEKPSELNLDGNKHKSPERRNHIARLPQEIILRILTFVHSDLVYPQNATHPLYFQPLEQRQQTAHLALLRLTAVCGQFASAILSRQAGSIWRHVDGSAVFPVPRIGSGESDEQQQQSARTTRHLSPALLVALARTAGPAVSSLNLRGVHFSSGIEANAGIGSVFSAAQLFEHILEAQGVSAASSALDQHASKQFAPPNFSFPRSELGFAPSGSSKQVWEEGQLTASSLSEEAPLPPLPHNATSPRSPRVTQLTHLDLRSLRIDPIQLAPARRALATLLSASPNLVSLQLANADSRLVDDDLLDTSIPNPHKLRELDLSRCAGVSAQGVVRLLRKIETYQNERVQSGDEAQARDVGIKTLRIVGLRSMPPAPLDENAGQDGRRAGVGRRGRGRLARAADDSETDEDEEVMGRLSDESPPSGNGSSGMGFVHPLEEMLALLRQTSAHSLEVLDANYVLELSDAHMLAFTHVRPELPSNKRGSAPSSSMSGPKRQMTIKHEQIKLSRALASVTYFPLRRSALARALEEHSDTSNVVLRTIFPHLRSLALSSNPRLTSATCGFLVGALPACETLEMAGWSSRAFLDHERDPDGRRVRREGRNGRDGGGGAPPLPGDGPLVDLLESMSRVRRLDLEGAAELSDAVLRALTPSPSIRTRNGEQEKEDIQPGQHLTHLIVSHAYRLSPRATLDLMRGATRLVHLELDDTRTGCDHVAKEWAMLMKARKSGLKAAAAALALPFTTGGTAFNAGEAGGQVERAAPTPYLSLVDCRGFSKEEYERLSRRGYVRAREAIGVRPRLAHVGDVKLGEVEASSFGGGLLEGGSAGNYEWGREWFGYEGRAEVMPVSNNANAETSTAAQAQQAAPSPEEPSPQGGSSPSRASRLALALPLSLGMALVRRASGHPPADDDSDDVNGEGTAGGGQLSLPGLPFRIRAHLGGGGSNSSGSGDRSNGGPDGDETNPALGVLKSFWGWQAVDTRAKARKKRLAKEEKVRKAAAAAASVGANASTKRGAGTSRSLSFGGLDAAARNAMGSESGATGGSSTGLRNSTAAALALLLRRTGASSAGAAMSAAFGPMTPPLSRSPSPPAGGSGGIPIPGAVATTPSTSGGSRRTSPRRSDSGFGWGSGSPSTPGAQSSMSAFSLMALAGQRGGATGGPTTSRGGSSAFSFSFSPSTSPTWERNGERMRSMEGGHGSPVSLRQALAFAEAAAEAGLSPTEAEMLAIAATSAHGSPIRARIQSGSGSGARFKSSRMNSRGSSSAAHLLLSSPASLMSELSSVRSRPSSVRSFKDKVREKGDRAKGRISRLLSPGSSSGGGRGGGEGVRGSVIPSRISSSQPVSGATTPRRMTAPSVTSSSAAFPSLAADTSASERGVPQYYAPVGRERVGGAMGMEGLGWDSDDDGYYDREGDGQGCVVM</sequence>
<feature type="region of interest" description="Disordered" evidence="1">
    <location>
        <begin position="274"/>
        <end position="304"/>
    </location>
</feature>
<feature type="compositionally biased region" description="Low complexity" evidence="1">
    <location>
        <begin position="1207"/>
        <end position="1229"/>
    </location>
</feature>
<feature type="compositionally biased region" description="Polar residues" evidence="1">
    <location>
        <begin position="1383"/>
        <end position="1394"/>
    </location>
</feature>
<feature type="compositionally biased region" description="Basic and acidic residues" evidence="1">
    <location>
        <begin position="55"/>
        <end position="74"/>
    </location>
</feature>
<reference evidence="2" key="1">
    <citation type="submission" date="2016-04" db="EMBL/GenBank/DDBJ databases">
        <authorList>
            <person name="Nguyen H.D."/>
            <person name="Samba Siva P."/>
            <person name="Cullis J."/>
            <person name="Levesque C.A."/>
            <person name="Hambleton S."/>
        </authorList>
    </citation>
    <scope>NUCLEOTIDE SEQUENCE</scope>
    <source>
        <strain evidence="2">DAOMC 236422</strain>
    </source>
</reference>
<feature type="compositionally biased region" description="Basic and acidic residues" evidence="1">
    <location>
        <begin position="1339"/>
        <end position="1352"/>
    </location>
</feature>
<dbReference type="EMBL" id="LWDG02000372">
    <property type="protein sequence ID" value="KAE8266159.1"/>
    <property type="molecule type" value="Genomic_DNA"/>
</dbReference>
<feature type="compositionally biased region" description="Basic and acidic residues" evidence="1">
    <location>
        <begin position="638"/>
        <end position="655"/>
    </location>
</feature>
<feature type="region of interest" description="Disordered" evidence="1">
    <location>
        <begin position="638"/>
        <end position="671"/>
    </location>
</feature>